<sequence>MQITGVLRVRVPTSSMSSPLGVINGGVV</sequence>
<dbReference type="EMBL" id="GBXM01030515">
    <property type="protein sequence ID" value="JAH78062.1"/>
    <property type="molecule type" value="Transcribed_RNA"/>
</dbReference>
<organism evidence="1">
    <name type="scientific">Anguilla anguilla</name>
    <name type="common">European freshwater eel</name>
    <name type="synonym">Muraena anguilla</name>
    <dbReference type="NCBI Taxonomy" id="7936"/>
    <lineage>
        <taxon>Eukaryota</taxon>
        <taxon>Metazoa</taxon>
        <taxon>Chordata</taxon>
        <taxon>Craniata</taxon>
        <taxon>Vertebrata</taxon>
        <taxon>Euteleostomi</taxon>
        <taxon>Actinopterygii</taxon>
        <taxon>Neopterygii</taxon>
        <taxon>Teleostei</taxon>
        <taxon>Anguilliformes</taxon>
        <taxon>Anguillidae</taxon>
        <taxon>Anguilla</taxon>
    </lineage>
</organism>
<reference evidence="1" key="1">
    <citation type="submission" date="2014-11" db="EMBL/GenBank/DDBJ databases">
        <authorList>
            <person name="Amaro Gonzalez C."/>
        </authorList>
    </citation>
    <scope>NUCLEOTIDE SEQUENCE</scope>
</reference>
<proteinExistence type="predicted"/>
<reference evidence="1" key="2">
    <citation type="journal article" date="2015" name="Fish Shellfish Immunol.">
        <title>Early steps in the European eel (Anguilla anguilla)-Vibrio vulnificus interaction in the gills: Role of the RtxA13 toxin.</title>
        <authorList>
            <person name="Callol A."/>
            <person name="Pajuelo D."/>
            <person name="Ebbesson L."/>
            <person name="Teles M."/>
            <person name="MacKenzie S."/>
            <person name="Amaro C."/>
        </authorList>
    </citation>
    <scope>NUCLEOTIDE SEQUENCE</scope>
</reference>
<dbReference type="AlphaFoldDB" id="A0A0E9VJ17"/>
<accession>A0A0E9VJ17</accession>
<name>A0A0E9VJ17_ANGAN</name>
<evidence type="ECO:0000313" key="1">
    <source>
        <dbReference type="EMBL" id="JAH78062.1"/>
    </source>
</evidence>
<protein>
    <submittedName>
        <fullName evidence="1">Uncharacterized protein</fullName>
    </submittedName>
</protein>